<evidence type="ECO:0000313" key="2">
    <source>
        <dbReference type="Proteomes" id="UP000490939"/>
    </source>
</evidence>
<protein>
    <submittedName>
        <fullName evidence="1">Uncharacterized protein</fullName>
    </submittedName>
</protein>
<reference evidence="1 2" key="1">
    <citation type="submission" date="2019-07" db="EMBL/GenBank/DDBJ databases">
        <title>Venturia inaequalis Genome Resource.</title>
        <authorList>
            <person name="Lichtner F.J."/>
        </authorList>
    </citation>
    <scope>NUCLEOTIDE SEQUENCE [LARGE SCALE GENOMIC DNA]</scope>
    <source>
        <strain evidence="1 2">DMI_063113</strain>
    </source>
</reference>
<dbReference type="AlphaFoldDB" id="A0A8H3Z5N0"/>
<dbReference type="EMBL" id="WNWR01000262">
    <property type="protein sequence ID" value="KAE9986274.1"/>
    <property type="molecule type" value="Genomic_DNA"/>
</dbReference>
<accession>A0A8H3Z5N0</accession>
<keyword evidence="2" id="KW-1185">Reference proteome</keyword>
<dbReference type="Proteomes" id="UP000490939">
    <property type="component" value="Unassembled WGS sequence"/>
</dbReference>
<name>A0A8H3Z5N0_VENIN</name>
<gene>
    <name evidence="1" type="ORF">EG327_004398</name>
</gene>
<evidence type="ECO:0000313" key="1">
    <source>
        <dbReference type="EMBL" id="KAE9986274.1"/>
    </source>
</evidence>
<sequence length="94" mass="10719">MSLRGVMLVEFWHDKDQIPKPNRRQEQEYRVIFQDQISRTKFQSLIGDKKLTVDGIEVDGIEVDGIEVDGIEVDGIEVGGVEVGGVEEQKYLRD</sequence>
<comment type="caution">
    <text evidence="1">The sequence shown here is derived from an EMBL/GenBank/DDBJ whole genome shotgun (WGS) entry which is preliminary data.</text>
</comment>
<proteinExistence type="predicted"/>
<organism evidence="1 2">
    <name type="scientific">Venturia inaequalis</name>
    <name type="common">Apple scab fungus</name>
    <dbReference type="NCBI Taxonomy" id="5025"/>
    <lineage>
        <taxon>Eukaryota</taxon>
        <taxon>Fungi</taxon>
        <taxon>Dikarya</taxon>
        <taxon>Ascomycota</taxon>
        <taxon>Pezizomycotina</taxon>
        <taxon>Dothideomycetes</taxon>
        <taxon>Pleosporomycetidae</taxon>
        <taxon>Venturiales</taxon>
        <taxon>Venturiaceae</taxon>
        <taxon>Venturia</taxon>
    </lineage>
</organism>